<sequence length="201" mass="22511">MFFVKLWQRRGIIPSPNISLCNSCPTCLVHITRNVVHNYGQRMQKCRTQGEGQGADALLPGWPASPDESFSRRLRSPGLVLALQPCRAGFGRRMANIVDVQTAWTAWGSTQPQCNGRASPWGNRLVDHGVPYSRCHSMTCRFPKARPKCHLDGYLLKTSRGATSPNVVKWTHLQFPSEGLAIRRHLSAFPSILSLNRLINH</sequence>
<name>A0A6H5GND3_9HEMI</name>
<dbReference type="OrthoDB" id="6646474at2759"/>
<proteinExistence type="predicted"/>
<evidence type="ECO:0000313" key="2">
    <source>
        <dbReference type="Proteomes" id="UP000479000"/>
    </source>
</evidence>
<dbReference type="Proteomes" id="UP000479000">
    <property type="component" value="Unassembled WGS sequence"/>
</dbReference>
<gene>
    <name evidence="1" type="ORF">NTEN_LOCUS11011</name>
</gene>
<dbReference type="EMBL" id="CADCXU010016540">
    <property type="protein sequence ID" value="CAB0005534.1"/>
    <property type="molecule type" value="Genomic_DNA"/>
</dbReference>
<dbReference type="AlphaFoldDB" id="A0A6H5GND3"/>
<protein>
    <submittedName>
        <fullName evidence="1">Uncharacterized protein</fullName>
    </submittedName>
</protein>
<organism evidence="1 2">
    <name type="scientific">Nesidiocoris tenuis</name>
    <dbReference type="NCBI Taxonomy" id="355587"/>
    <lineage>
        <taxon>Eukaryota</taxon>
        <taxon>Metazoa</taxon>
        <taxon>Ecdysozoa</taxon>
        <taxon>Arthropoda</taxon>
        <taxon>Hexapoda</taxon>
        <taxon>Insecta</taxon>
        <taxon>Pterygota</taxon>
        <taxon>Neoptera</taxon>
        <taxon>Paraneoptera</taxon>
        <taxon>Hemiptera</taxon>
        <taxon>Heteroptera</taxon>
        <taxon>Panheteroptera</taxon>
        <taxon>Cimicomorpha</taxon>
        <taxon>Miridae</taxon>
        <taxon>Dicyphina</taxon>
        <taxon>Nesidiocoris</taxon>
    </lineage>
</organism>
<accession>A0A6H5GND3</accession>
<keyword evidence="2" id="KW-1185">Reference proteome</keyword>
<reference evidence="1 2" key="1">
    <citation type="submission" date="2020-02" db="EMBL/GenBank/DDBJ databases">
        <authorList>
            <person name="Ferguson B K."/>
        </authorList>
    </citation>
    <scope>NUCLEOTIDE SEQUENCE [LARGE SCALE GENOMIC DNA]</scope>
</reference>
<evidence type="ECO:0000313" key="1">
    <source>
        <dbReference type="EMBL" id="CAB0005534.1"/>
    </source>
</evidence>